<reference evidence="2" key="1">
    <citation type="journal article" date="2023" name="Mol. Phylogenet. Evol.">
        <title>Genome-scale phylogeny and comparative genomics of the fungal order Sordariales.</title>
        <authorList>
            <person name="Hensen N."/>
            <person name="Bonometti L."/>
            <person name="Westerberg I."/>
            <person name="Brannstrom I.O."/>
            <person name="Guillou S."/>
            <person name="Cros-Aarteil S."/>
            <person name="Calhoun S."/>
            <person name="Haridas S."/>
            <person name="Kuo A."/>
            <person name="Mondo S."/>
            <person name="Pangilinan J."/>
            <person name="Riley R."/>
            <person name="LaButti K."/>
            <person name="Andreopoulos B."/>
            <person name="Lipzen A."/>
            <person name="Chen C."/>
            <person name="Yan M."/>
            <person name="Daum C."/>
            <person name="Ng V."/>
            <person name="Clum A."/>
            <person name="Steindorff A."/>
            <person name="Ohm R.A."/>
            <person name="Martin F."/>
            <person name="Silar P."/>
            <person name="Natvig D.O."/>
            <person name="Lalanne C."/>
            <person name="Gautier V."/>
            <person name="Ament-Velasquez S.L."/>
            <person name="Kruys A."/>
            <person name="Hutchinson M.I."/>
            <person name="Powell A.J."/>
            <person name="Barry K."/>
            <person name="Miller A.N."/>
            <person name="Grigoriev I.V."/>
            <person name="Debuchy R."/>
            <person name="Gladieux P."/>
            <person name="Hiltunen Thoren M."/>
            <person name="Johannesson H."/>
        </authorList>
    </citation>
    <scope>NUCLEOTIDE SEQUENCE</scope>
    <source>
        <strain evidence="2">CBS 118394</strain>
    </source>
</reference>
<keyword evidence="3" id="KW-1185">Reference proteome</keyword>
<feature type="region of interest" description="Disordered" evidence="1">
    <location>
        <begin position="179"/>
        <end position="213"/>
    </location>
</feature>
<feature type="compositionally biased region" description="Polar residues" evidence="1">
    <location>
        <begin position="50"/>
        <end position="60"/>
    </location>
</feature>
<dbReference type="AlphaFoldDB" id="A0AAE0M455"/>
<sequence>MASDMSPVEYERDFRRANTEWRRSKSATVKWSRGARPGAGVRQNFMGEFTSGTETQQAKSRPQKKWSDECSRMPKDEHNIVKARGNWDMPFGRVRNKIHAQTEIKDAATSRSLAELPSPSSPIGRGMSISDNILYSFDRTDSPGRPLTLDIFVKTTGRETERLVEKEYEILDANGEPLKGRKARRHLRKNGTDPGTLMAPEGSTIEDEGFELV</sequence>
<comment type="caution">
    <text evidence="2">The sequence shown here is derived from an EMBL/GenBank/DDBJ whole genome shotgun (WGS) entry which is preliminary data.</text>
</comment>
<feature type="compositionally biased region" description="Acidic residues" evidence="1">
    <location>
        <begin position="204"/>
        <end position="213"/>
    </location>
</feature>
<feature type="compositionally biased region" description="Basic residues" evidence="1">
    <location>
        <begin position="180"/>
        <end position="189"/>
    </location>
</feature>
<dbReference type="Proteomes" id="UP001283341">
    <property type="component" value="Unassembled WGS sequence"/>
</dbReference>
<reference evidence="2" key="2">
    <citation type="submission" date="2023-06" db="EMBL/GenBank/DDBJ databases">
        <authorList>
            <consortium name="Lawrence Berkeley National Laboratory"/>
            <person name="Haridas S."/>
            <person name="Hensen N."/>
            <person name="Bonometti L."/>
            <person name="Westerberg I."/>
            <person name="Brannstrom I.O."/>
            <person name="Guillou S."/>
            <person name="Cros-Aarteil S."/>
            <person name="Calhoun S."/>
            <person name="Kuo A."/>
            <person name="Mondo S."/>
            <person name="Pangilinan J."/>
            <person name="Riley R."/>
            <person name="Labutti K."/>
            <person name="Andreopoulos B."/>
            <person name="Lipzen A."/>
            <person name="Chen C."/>
            <person name="Yanf M."/>
            <person name="Daum C."/>
            <person name="Ng V."/>
            <person name="Clum A."/>
            <person name="Steindorff A."/>
            <person name="Ohm R."/>
            <person name="Martin F."/>
            <person name="Silar P."/>
            <person name="Natvig D."/>
            <person name="Lalanne C."/>
            <person name="Gautier V."/>
            <person name="Ament-Velasquez S.L."/>
            <person name="Kruys A."/>
            <person name="Hutchinson M.I."/>
            <person name="Powell A.J."/>
            <person name="Barry K."/>
            <person name="Miller A.N."/>
            <person name="Grigoriev I.V."/>
            <person name="Debuchy R."/>
            <person name="Gladieux P."/>
            <person name="Thoren M.H."/>
            <person name="Johannesson H."/>
        </authorList>
    </citation>
    <scope>NUCLEOTIDE SEQUENCE</scope>
    <source>
        <strain evidence="2">CBS 118394</strain>
    </source>
</reference>
<proteinExistence type="predicted"/>
<dbReference type="EMBL" id="JAUEDM010000004">
    <property type="protein sequence ID" value="KAK3318395.1"/>
    <property type="molecule type" value="Genomic_DNA"/>
</dbReference>
<evidence type="ECO:0000256" key="1">
    <source>
        <dbReference type="SAM" id="MobiDB-lite"/>
    </source>
</evidence>
<gene>
    <name evidence="2" type="ORF">B0H66DRAFT_236157</name>
</gene>
<evidence type="ECO:0000313" key="3">
    <source>
        <dbReference type="Proteomes" id="UP001283341"/>
    </source>
</evidence>
<name>A0AAE0M455_9PEZI</name>
<feature type="compositionally biased region" description="Basic and acidic residues" evidence="1">
    <location>
        <begin position="65"/>
        <end position="78"/>
    </location>
</feature>
<accession>A0AAE0M455</accession>
<organism evidence="2 3">
    <name type="scientific">Apodospora peruviana</name>
    <dbReference type="NCBI Taxonomy" id="516989"/>
    <lineage>
        <taxon>Eukaryota</taxon>
        <taxon>Fungi</taxon>
        <taxon>Dikarya</taxon>
        <taxon>Ascomycota</taxon>
        <taxon>Pezizomycotina</taxon>
        <taxon>Sordariomycetes</taxon>
        <taxon>Sordariomycetidae</taxon>
        <taxon>Sordariales</taxon>
        <taxon>Lasiosphaeriaceae</taxon>
        <taxon>Apodospora</taxon>
    </lineage>
</organism>
<protein>
    <submittedName>
        <fullName evidence="2">Uncharacterized protein</fullName>
    </submittedName>
</protein>
<evidence type="ECO:0000313" key="2">
    <source>
        <dbReference type="EMBL" id="KAK3318395.1"/>
    </source>
</evidence>
<feature type="region of interest" description="Disordered" evidence="1">
    <location>
        <begin position="24"/>
        <end position="78"/>
    </location>
</feature>